<dbReference type="InterPro" id="IPR020094">
    <property type="entry name" value="TruA/RsuA/RluB/E/F_N"/>
</dbReference>
<dbReference type="RefSeq" id="WP_245691447.1">
    <property type="nucleotide sequence ID" value="NZ_FNAQ01000011.1"/>
</dbReference>
<dbReference type="InterPro" id="IPR020103">
    <property type="entry name" value="PsdUridine_synth_cat_dom_sf"/>
</dbReference>
<dbReference type="GO" id="GO:0003723">
    <property type="term" value="F:RNA binding"/>
    <property type="evidence" value="ECO:0007669"/>
    <property type="project" value="UniProtKB-KW"/>
</dbReference>
<proteinExistence type="inferred from homology"/>
<dbReference type="SUPFAM" id="SSF55120">
    <property type="entry name" value="Pseudouridine synthase"/>
    <property type="match status" value="1"/>
</dbReference>
<dbReference type="InterPro" id="IPR050343">
    <property type="entry name" value="RsuA_PseudoU_synthase"/>
</dbReference>
<protein>
    <recommendedName>
        <fullName evidence="5">Pseudouridine synthase</fullName>
        <ecNumber evidence="5">5.4.99.-</ecNumber>
    </recommendedName>
</protein>
<evidence type="ECO:0000256" key="5">
    <source>
        <dbReference type="RuleBase" id="RU003887"/>
    </source>
</evidence>
<dbReference type="EC" id="5.4.99.-" evidence="5"/>
<dbReference type="STRING" id="57664.SAMN05661003_11132"/>
<name>A0A1G7D062_9BACT</name>
<dbReference type="NCBIfam" id="TIGR00093">
    <property type="entry name" value="pseudouridine synthase"/>
    <property type="match status" value="1"/>
</dbReference>
<dbReference type="PROSITE" id="PS50889">
    <property type="entry name" value="S4"/>
    <property type="match status" value="1"/>
</dbReference>
<evidence type="ECO:0000313" key="7">
    <source>
        <dbReference type="EMBL" id="SDE44115.1"/>
    </source>
</evidence>
<dbReference type="InterPro" id="IPR006145">
    <property type="entry name" value="PsdUridine_synth_RsuA/RluA"/>
</dbReference>
<dbReference type="SMART" id="SM00363">
    <property type="entry name" value="S4"/>
    <property type="match status" value="1"/>
</dbReference>
<dbReference type="InterPro" id="IPR002942">
    <property type="entry name" value="S4_RNA-bd"/>
</dbReference>
<dbReference type="FunFam" id="3.30.70.1560:FF:000001">
    <property type="entry name" value="Pseudouridine synthase"/>
    <property type="match status" value="1"/>
</dbReference>
<dbReference type="CDD" id="cd02870">
    <property type="entry name" value="PseudoU_synth_RsuA_like"/>
    <property type="match status" value="1"/>
</dbReference>
<keyword evidence="2 4" id="KW-0694">RNA-binding</keyword>
<dbReference type="InterPro" id="IPR042092">
    <property type="entry name" value="PsdUridine_s_RsuA/RluB/E/F_cat"/>
</dbReference>
<dbReference type="Pfam" id="PF00849">
    <property type="entry name" value="PseudoU_synth_2"/>
    <property type="match status" value="1"/>
</dbReference>
<dbReference type="InterPro" id="IPR018496">
    <property type="entry name" value="PsdUridine_synth_RsuA/RluB_CS"/>
</dbReference>
<dbReference type="Proteomes" id="UP000243205">
    <property type="component" value="Unassembled WGS sequence"/>
</dbReference>
<dbReference type="CDD" id="cd00165">
    <property type="entry name" value="S4"/>
    <property type="match status" value="1"/>
</dbReference>
<reference evidence="8" key="1">
    <citation type="submission" date="2016-10" db="EMBL/GenBank/DDBJ databases">
        <authorList>
            <person name="Varghese N."/>
            <person name="Submissions S."/>
        </authorList>
    </citation>
    <scope>NUCLEOTIDE SEQUENCE [LARGE SCALE GENOMIC DNA]</scope>
    <source>
        <strain evidence="8">DSM 8987</strain>
    </source>
</reference>
<feature type="domain" description="RNA-binding S4" evidence="6">
    <location>
        <begin position="7"/>
        <end position="70"/>
    </location>
</feature>
<gene>
    <name evidence="7" type="ORF">SAMN05661003_11132</name>
</gene>
<keyword evidence="8" id="KW-1185">Reference proteome</keyword>
<dbReference type="Gene3D" id="3.10.290.10">
    <property type="entry name" value="RNA-binding S4 domain"/>
    <property type="match status" value="1"/>
</dbReference>
<dbReference type="GO" id="GO:0120159">
    <property type="term" value="F:rRNA pseudouridine synthase activity"/>
    <property type="evidence" value="ECO:0007669"/>
    <property type="project" value="UniProtKB-ARBA"/>
</dbReference>
<dbReference type="PROSITE" id="PS01149">
    <property type="entry name" value="PSI_RSU"/>
    <property type="match status" value="1"/>
</dbReference>
<comment type="similarity">
    <text evidence="1 5">Belongs to the pseudouridine synthase RsuA family.</text>
</comment>
<dbReference type="PANTHER" id="PTHR47683:SF3">
    <property type="entry name" value="RIBOSOMAL LARGE SUBUNIT PSEUDOURIDINE SYNTHASE B"/>
    <property type="match status" value="1"/>
</dbReference>
<evidence type="ECO:0000256" key="4">
    <source>
        <dbReference type="PROSITE-ProRule" id="PRU00182"/>
    </source>
</evidence>
<dbReference type="AlphaFoldDB" id="A0A1G7D062"/>
<organism evidence="7 8">
    <name type="scientific">Desulfuromonas thiophila</name>
    <dbReference type="NCBI Taxonomy" id="57664"/>
    <lineage>
        <taxon>Bacteria</taxon>
        <taxon>Pseudomonadati</taxon>
        <taxon>Thermodesulfobacteriota</taxon>
        <taxon>Desulfuromonadia</taxon>
        <taxon>Desulfuromonadales</taxon>
        <taxon>Desulfuromonadaceae</taxon>
        <taxon>Desulfuromonas</taxon>
    </lineage>
</organism>
<evidence type="ECO:0000313" key="8">
    <source>
        <dbReference type="Proteomes" id="UP000243205"/>
    </source>
</evidence>
<dbReference type="GO" id="GO:0000455">
    <property type="term" value="P:enzyme-directed rRNA pseudouridine synthesis"/>
    <property type="evidence" value="ECO:0007669"/>
    <property type="project" value="UniProtKB-ARBA"/>
</dbReference>
<dbReference type="Pfam" id="PF01479">
    <property type="entry name" value="S4"/>
    <property type="match status" value="1"/>
</dbReference>
<evidence type="ECO:0000256" key="2">
    <source>
        <dbReference type="ARBA" id="ARBA00022884"/>
    </source>
</evidence>
<dbReference type="EMBL" id="FNAQ01000011">
    <property type="protein sequence ID" value="SDE44115.1"/>
    <property type="molecule type" value="Genomic_DNA"/>
</dbReference>
<evidence type="ECO:0000259" key="6">
    <source>
        <dbReference type="SMART" id="SM00363"/>
    </source>
</evidence>
<dbReference type="InterPro" id="IPR000748">
    <property type="entry name" value="PsdUridine_synth_RsuA/RluB/E/F"/>
</dbReference>
<dbReference type="FunFam" id="3.10.290.10:FF:000003">
    <property type="entry name" value="Pseudouridine synthase"/>
    <property type="match status" value="1"/>
</dbReference>
<evidence type="ECO:0000256" key="1">
    <source>
        <dbReference type="ARBA" id="ARBA00008348"/>
    </source>
</evidence>
<dbReference type="SUPFAM" id="SSF55174">
    <property type="entry name" value="Alpha-L RNA-binding motif"/>
    <property type="match status" value="1"/>
</dbReference>
<dbReference type="PANTHER" id="PTHR47683">
    <property type="entry name" value="PSEUDOURIDINE SYNTHASE FAMILY PROTEIN-RELATED"/>
    <property type="match status" value="1"/>
</dbReference>
<dbReference type="InterPro" id="IPR036986">
    <property type="entry name" value="S4_RNA-bd_sf"/>
</dbReference>
<sequence>MTAKLTQRLQKLIAQAGLASRRQAEDWIVQGRVTLNGLPAQLGDQADPARDRICIDGKPLKMAEPLHYVLLNKPVGYVTTAQDPEGRATVLDLVREVPVRLFPVGRLDLNTEGLLLLTNDGLLAARLQHPRHGVTKVYRVKVRGQLDEQRRRQLEEGVRLDDGLTAPARIRRIRRSAHNSWFDLELHEGRNRQVRRMCEAVGLAVSHLQRVQLAFLELAELPVGHWRYLRATEVDQLRRLCGLFS</sequence>
<dbReference type="GO" id="GO:0005829">
    <property type="term" value="C:cytosol"/>
    <property type="evidence" value="ECO:0007669"/>
    <property type="project" value="UniProtKB-ARBA"/>
</dbReference>
<accession>A0A1G7D062</accession>
<dbReference type="Gene3D" id="3.30.70.1560">
    <property type="entry name" value="Alpha-L RNA-binding motif"/>
    <property type="match status" value="1"/>
</dbReference>
<dbReference type="Gene3D" id="3.30.70.580">
    <property type="entry name" value="Pseudouridine synthase I, catalytic domain, N-terminal subdomain"/>
    <property type="match status" value="1"/>
</dbReference>
<evidence type="ECO:0000256" key="3">
    <source>
        <dbReference type="ARBA" id="ARBA00023235"/>
    </source>
</evidence>
<keyword evidence="3 5" id="KW-0413">Isomerase</keyword>